<dbReference type="AlphaFoldDB" id="A0A3B1CSP4"/>
<reference evidence="1" key="1">
    <citation type="submission" date="2018-06" db="EMBL/GenBank/DDBJ databases">
        <authorList>
            <person name="Zhirakovskaya E."/>
        </authorList>
    </citation>
    <scope>NUCLEOTIDE SEQUENCE</scope>
</reference>
<name>A0A3B1CSP4_9ZZZZ</name>
<accession>A0A3B1CSP4</accession>
<evidence type="ECO:0008006" key="2">
    <source>
        <dbReference type="Google" id="ProtNLM"/>
    </source>
</evidence>
<sequence>GYLAWGIVPTTGAIQNERLEVLKERLLGRLNDLSSRIPEDLITKHSILTPSCGAGSRTEEEAKKVFSFLKSLGETMKQ</sequence>
<dbReference type="EMBL" id="UOGH01000281">
    <property type="protein sequence ID" value="VAX33029.1"/>
    <property type="molecule type" value="Genomic_DNA"/>
</dbReference>
<evidence type="ECO:0000313" key="1">
    <source>
        <dbReference type="EMBL" id="VAX33029.1"/>
    </source>
</evidence>
<organism evidence="1">
    <name type="scientific">hydrothermal vent metagenome</name>
    <dbReference type="NCBI Taxonomy" id="652676"/>
    <lineage>
        <taxon>unclassified sequences</taxon>
        <taxon>metagenomes</taxon>
        <taxon>ecological metagenomes</taxon>
    </lineage>
</organism>
<proteinExistence type="predicted"/>
<gene>
    <name evidence="1" type="ORF">MNBD_NITROSPIRAE02-927</name>
</gene>
<protein>
    <recommendedName>
        <fullName evidence="2">Cobalamin-independent methionine synthase MetE C-terminal/archaeal domain-containing protein</fullName>
    </recommendedName>
</protein>
<feature type="non-terminal residue" evidence="1">
    <location>
        <position position="1"/>
    </location>
</feature>